<evidence type="ECO:0000256" key="1">
    <source>
        <dbReference type="ARBA" id="ARBA00001936"/>
    </source>
</evidence>
<dbReference type="GO" id="GO:0070260">
    <property type="term" value="F:5'-tyrosyl-DNA phosphodiesterase activity"/>
    <property type="evidence" value="ECO:0007669"/>
    <property type="project" value="TreeGrafter"/>
</dbReference>
<evidence type="ECO:0000256" key="2">
    <source>
        <dbReference type="ARBA" id="ARBA00001946"/>
    </source>
</evidence>
<evidence type="ECO:0000256" key="3">
    <source>
        <dbReference type="ARBA" id="ARBA00004322"/>
    </source>
</evidence>
<evidence type="ECO:0000256" key="6">
    <source>
        <dbReference type="ARBA" id="ARBA00022763"/>
    </source>
</evidence>
<evidence type="ECO:0000259" key="12">
    <source>
        <dbReference type="Pfam" id="PF03372"/>
    </source>
</evidence>
<feature type="domain" description="Endonuclease/exonuclease/phosphatase" evidence="12">
    <location>
        <begin position="203"/>
        <end position="498"/>
    </location>
</feature>
<dbReference type="InterPro" id="IPR005135">
    <property type="entry name" value="Endo/exonuclease/phosphatase"/>
</dbReference>
<evidence type="ECO:0000256" key="4">
    <source>
        <dbReference type="ARBA" id="ARBA00022722"/>
    </source>
</evidence>
<evidence type="ECO:0000256" key="8">
    <source>
        <dbReference type="ARBA" id="ARBA00022842"/>
    </source>
</evidence>
<keyword evidence="8" id="KW-0460">Magnesium</keyword>
<dbReference type="GO" id="GO:0046872">
    <property type="term" value="F:metal ion binding"/>
    <property type="evidence" value="ECO:0007669"/>
    <property type="project" value="UniProtKB-KW"/>
</dbReference>
<evidence type="ECO:0000256" key="5">
    <source>
        <dbReference type="ARBA" id="ARBA00022723"/>
    </source>
</evidence>
<feature type="region of interest" description="Disordered" evidence="11">
    <location>
        <begin position="26"/>
        <end position="57"/>
    </location>
</feature>
<organism evidence="13">
    <name type="scientific">Phaeodactylum tricornutum</name>
    <name type="common">Diatom</name>
    <dbReference type="NCBI Taxonomy" id="2850"/>
    <lineage>
        <taxon>Eukaryota</taxon>
        <taxon>Sar</taxon>
        <taxon>Stramenopiles</taxon>
        <taxon>Ochrophyta</taxon>
        <taxon>Bacillariophyta</taxon>
        <taxon>Bacillariophyceae</taxon>
        <taxon>Bacillariophycidae</taxon>
        <taxon>Naviculales</taxon>
        <taxon>Phaeodactylaceae</taxon>
        <taxon>Phaeodactylum</taxon>
    </lineage>
</organism>
<keyword evidence="6" id="KW-0227">DNA damage</keyword>
<reference evidence="13" key="1">
    <citation type="submission" date="2022-02" db="EMBL/GenBank/DDBJ databases">
        <authorList>
            <person name="Giguere J D."/>
        </authorList>
    </citation>
    <scope>NUCLEOTIDE SEQUENCE</scope>
    <source>
        <strain evidence="13">CCAP 1055/1</strain>
    </source>
</reference>
<dbReference type="AlphaFoldDB" id="A0A8J9XAM2"/>
<dbReference type="Pfam" id="PF03372">
    <property type="entry name" value="Exo_endo_phos"/>
    <property type="match status" value="1"/>
</dbReference>
<dbReference type="PANTHER" id="PTHR15822">
    <property type="entry name" value="TRAF AND TNF RECEPTOR-ASSOCIATED PROTEIN"/>
    <property type="match status" value="1"/>
</dbReference>
<comment type="subcellular location">
    <subcellularLocation>
        <location evidence="3">Nucleus</location>
        <location evidence="3">PML body</location>
    </subcellularLocation>
</comment>
<proteinExistence type="predicted"/>
<dbReference type="PANTHER" id="PTHR15822:SF4">
    <property type="entry name" value="TYROSYL-DNA PHOSPHODIESTERASE 2"/>
    <property type="match status" value="1"/>
</dbReference>
<feature type="compositionally biased region" description="Basic and acidic residues" evidence="11">
    <location>
        <begin position="34"/>
        <end position="43"/>
    </location>
</feature>
<dbReference type="GO" id="GO:0004518">
    <property type="term" value="F:nuclease activity"/>
    <property type="evidence" value="ECO:0007669"/>
    <property type="project" value="UniProtKB-KW"/>
</dbReference>
<dbReference type="EMBL" id="OU594950">
    <property type="protein sequence ID" value="CAG9294356.1"/>
    <property type="molecule type" value="Genomic_DNA"/>
</dbReference>
<name>A0A8J9XAM2_PHATR</name>
<comment type="cofactor">
    <cofactor evidence="1">
        <name>Mn(2+)</name>
        <dbReference type="ChEBI" id="CHEBI:29035"/>
    </cofactor>
</comment>
<keyword evidence="4" id="KW-0540">Nuclease</keyword>
<evidence type="ECO:0000313" key="13">
    <source>
        <dbReference type="EMBL" id="CAG9294356.1"/>
    </source>
</evidence>
<feature type="compositionally biased region" description="Polar residues" evidence="11">
    <location>
        <begin position="173"/>
        <end position="182"/>
    </location>
</feature>
<evidence type="ECO:0000256" key="7">
    <source>
        <dbReference type="ARBA" id="ARBA00022801"/>
    </source>
</evidence>
<evidence type="ECO:0000256" key="9">
    <source>
        <dbReference type="ARBA" id="ARBA00023204"/>
    </source>
</evidence>
<dbReference type="InterPro" id="IPR036691">
    <property type="entry name" value="Endo/exonu/phosph_ase_sf"/>
</dbReference>
<keyword evidence="9" id="KW-0234">DNA repair</keyword>
<evidence type="ECO:0000256" key="10">
    <source>
        <dbReference type="ARBA" id="ARBA00023242"/>
    </source>
</evidence>
<keyword evidence="5" id="KW-0479">Metal-binding</keyword>
<sequence>MSGWIRRCRNSSFLVWVSCRSSSSVSAWSSPRWNGDKMTDSRPRKSQRMSVSPAVPDAPAIDVPPWLIASTGDLHRKRPAAFDQGNVDDDSVDNESLDVRRVILFAEPEEGAASSKAGSKHGKAIEVRSPFQKSAAEKRAIAEKQQCAKIKAKWGVTLELAIADSLGHLSSPTKIHSPSIRPSNAPAVVSSTGSSTPRHFSVATYNIWFGLDRDNGHPHGAARMQAMVDELLRCESPDNPLWFIGLQEVTPGLARTLFPALERVGYVVIHQEDAPYGVALAVKQQDAADGSPCPVVLDFGWKDFSRTVMQRGFLFVRVRLPGSENSTTAAQCIVTTTHLESYMPATERDPVYTGSEQRHLQLEQMQEFCHKEMARHRAVQTVILTGDMNWDDERKTPFDKPLLGYLPSTQNWKDAWLTSQLAKDKGYTYDGKLNPMLGSNLRRRFDRCLVHTNAVEDAATEIISTLMIGKLAIPNLTWQKYNSWKQTYKETPTAPSDHFGLVTQLRYHA</sequence>
<dbReference type="Proteomes" id="UP000836788">
    <property type="component" value="Chromosome 9"/>
</dbReference>
<dbReference type="InterPro" id="IPR051547">
    <property type="entry name" value="TDP2-like"/>
</dbReference>
<dbReference type="Gene3D" id="3.60.10.10">
    <property type="entry name" value="Endonuclease/exonuclease/phosphatase"/>
    <property type="match status" value="1"/>
</dbReference>
<keyword evidence="7" id="KW-0378">Hydrolase</keyword>
<evidence type="ECO:0000256" key="11">
    <source>
        <dbReference type="SAM" id="MobiDB-lite"/>
    </source>
</evidence>
<feature type="region of interest" description="Disordered" evidence="11">
    <location>
        <begin position="173"/>
        <end position="193"/>
    </location>
</feature>
<comment type="cofactor">
    <cofactor evidence="2">
        <name>Mg(2+)</name>
        <dbReference type="ChEBI" id="CHEBI:18420"/>
    </cofactor>
</comment>
<protein>
    <recommendedName>
        <fullName evidence="12">Endonuclease/exonuclease/phosphatase domain-containing protein</fullName>
    </recommendedName>
</protein>
<gene>
    <name evidence="13" type="ORF">PTTT1_LOCUS54426</name>
</gene>
<dbReference type="SUPFAM" id="SSF56219">
    <property type="entry name" value="DNase I-like"/>
    <property type="match status" value="1"/>
</dbReference>
<dbReference type="GO" id="GO:0005737">
    <property type="term" value="C:cytoplasm"/>
    <property type="evidence" value="ECO:0007669"/>
    <property type="project" value="TreeGrafter"/>
</dbReference>
<accession>A0A8J9XAM2</accession>
<keyword evidence="10" id="KW-0539">Nucleus</keyword>
<dbReference type="GO" id="GO:0003697">
    <property type="term" value="F:single-stranded DNA binding"/>
    <property type="evidence" value="ECO:0007669"/>
    <property type="project" value="TreeGrafter"/>
</dbReference>
<dbReference type="GO" id="GO:0006302">
    <property type="term" value="P:double-strand break repair"/>
    <property type="evidence" value="ECO:0007669"/>
    <property type="project" value="TreeGrafter"/>
</dbReference>